<gene>
    <name evidence="6" type="ORF">L4923_07620</name>
</gene>
<evidence type="ECO:0000256" key="1">
    <source>
        <dbReference type="ARBA" id="ARBA00004167"/>
    </source>
</evidence>
<dbReference type="EMBL" id="JAKREW010000005">
    <property type="protein sequence ID" value="MCG7504886.1"/>
    <property type="molecule type" value="Genomic_DNA"/>
</dbReference>
<dbReference type="InterPro" id="IPR005498">
    <property type="entry name" value="T4SS_VirB10/TraB/TrbI"/>
</dbReference>
<accession>A0ABS9QBU5</accession>
<evidence type="ECO:0000256" key="5">
    <source>
        <dbReference type="ARBA" id="ARBA00023136"/>
    </source>
</evidence>
<reference evidence="6 7" key="1">
    <citation type="submission" date="2022-02" db="EMBL/GenBank/DDBJ databases">
        <title>Draft genome sequence of Mezorhizobium retamae strain IRAMC:0171 isolated from Retama raetam nodules.</title>
        <authorList>
            <person name="Bengaied R."/>
            <person name="Sbissi I."/>
            <person name="Huber K."/>
            <person name="Ghodbane F."/>
            <person name="Nouioui I."/>
            <person name="Tarhouni M."/>
            <person name="Gtari M."/>
        </authorList>
    </citation>
    <scope>NUCLEOTIDE SEQUENCE [LARGE SCALE GENOMIC DNA]</scope>
    <source>
        <strain evidence="6 7">IRAMC:0171</strain>
    </source>
</reference>
<dbReference type="Pfam" id="PF03743">
    <property type="entry name" value="TrbI"/>
    <property type="match status" value="1"/>
</dbReference>
<comment type="similarity">
    <text evidence="2">Belongs to the TrbI/VirB10 family.</text>
</comment>
<evidence type="ECO:0000313" key="6">
    <source>
        <dbReference type="EMBL" id="MCG7504886.1"/>
    </source>
</evidence>
<protein>
    <recommendedName>
        <fullName evidence="8">ATPase</fullName>
    </recommendedName>
</protein>
<evidence type="ECO:0000313" key="7">
    <source>
        <dbReference type="Proteomes" id="UP001201701"/>
    </source>
</evidence>
<proteinExistence type="inferred from homology"/>
<evidence type="ECO:0000256" key="3">
    <source>
        <dbReference type="ARBA" id="ARBA00022692"/>
    </source>
</evidence>
<evidence type="ECO:0000256" key="4">
    <source>
        <dbReference type="ARBA" id="ARBA00022989"/>
    </source>
</evidence>
<sequence>MVVAQVTENVHDVVTGDVVLISQGSRLIGAMTVSSPSGRSALLIWQRIRILMPDDSSIESDSLLAPDTAGYAGLEDEGRFPHLAIHQGRCARDLTPCRDRIKPW</sequence>
<dbReference type="RefSeq" id="WP_239363715.1">
    <property type="nucleotide sequence ID" value="NZ_JAKREW010000005.1"/>
</dbReference>
<keyword evidence="7" id="KW-1185">Reference proteome</keyword>
<dbReference type="Proteomes" id="UP001201701">
    <property type="component" value="Unassembled WGS sequence"/>
</dbReference>
<dbReference type="InterPro" id="IPR042217">
    <property type="entry name" value="T4SS_VirB10/TrbI"/>
</dbReference>
<name>A0ABS9QBU5_9HYPH</name>
<keyword evidence="3" id="KW-0812">Transmembrane</keyword>
<evidence type="ECO:0008006" key="8">
    <source>
        <dbReference type="Google" id="ProtNLM"/>
    </source>
</evidence>
<evidence type="ECO:0000256" key="2">
    <source>
        <dbReference type="ARBA" id="ARBA00010265"/>
    </source>
</evidence>
<dbReference type="Gene3D" id="2.40.128.260">
    <property type="entry name" value="Type IV secretion system, VirB10/TraB/TrbI"/>
    <property type="match status" value="1"/>
</dbReference>
<keyword evidence="4" id="KW-1133">Transmembrane helix</keyword>
<comment type="subcellular location">
    <subcellularLocation>
        <location evidence="1">Membrane</location>
        <topology evidence="1">Single-pass membrane protein</topology>
    </subcellularLocation>
</comment>
<organism evidence="6 7">
    <name type="scientific">Mesorhizobium retamae</name>
    <dbReference type="NCBI Taxonomy" id="2912854"/>
    <lineage>
        <taxon>Bacteria</taxon>
        <taxon>Pseudomonadati</taxon>
        <taxon>Pseudomonadota</taxon>
        <taxon>Alphaproteobacteria</taxon>
        <taxon>Hyphomicrobiales</taxon>
        <taxon>Phyllobacteriaceae</taxon>
        <taxon>Mesorhizobium</taxon>
    </lineage>
</organism>
<comment type="caution">
    <text evidence="6">The sequence shown here is derived from an EMBL/GenBank/DDBJ whole genome shotgun (WGS) entry which is preliminary data.</text>
</comment>
<keyword evidence="5" id="KW-0472">Membrane</keyword>